<organism evidence="3">
    <name type="scientific">Symploca sp. SIO1C4</name>
    <dbReference type="NCBI Taxonomy" id="2607765"/>
    <lineage>
        <taxon>Bacteria</taxon>
        <taxon>Bacillati</taxon>
        <taxon>Cyanobacteriota</taxon>
        <taxon>Cyanophyceae</taxon>
        <taxon>Coleofasciculales</taxon>
        <taxon>Coleofasciculaceae</taxon>
        <taxon>Symploca</taxon>
    </lineage>
</organism>
<dbReference type="SUPFAM" id="SSF55166">
    <property type="entry name" value="Hedgehog/DD-peptidase"/>
    <property type="match status" value="1"/>
</dbReference>
<dbReference type="InterPro" id="IPR036366">
    <property type="entry name" value="PGBDSf"/>
</dbReference>
<dbReference type="InterPro" id="IPR002477">
    <property type="entry name" value="Peptidoglycan-bd-like"/>
</dbReference>
<gene>
    <name evidence="3" type="ORF">F6J89_24680</name>
</gene>
<comment type="caution">
    <text evidence="3">The sequence shown here is derived from an EMBL/GenBank/DDBJ whole genome shotgun (WGS) entry which is preliminary data.</text>
</comment>
<dbReference type="Gene3D" id="1.10.101.10">
    <property type="entry name" value="PGBD-like superfamily/PGBD"/>
    <property type="match status" value="1"/>
</dbReference>
<dbReference type="Pfam" id="PF01471">
    <property type="entry name" value="PG_binding_1"/>
    <property type="match status" value="1"/>
</dbReference>
<dbReference type="GO" id="GO:0004180">
    <property type="term" value="F:carboxypeptidase activity"/>
    <property type="evidence" value="ECO:0007669"/>
    <property type="project" value="UniProtKB-KW"/>
</dbReference>
<accession>A0A6B3NJV2</accession>
<dbReference type="InterPro" id="IPR003709">
    <property type="entry name" value="VanY-like_core_dom"/>
</dbReference>
<dbReference type="Pfam" id="PF02557">
    <property type="entry name" value="VanY"/>
    <property type="match status" value="1"/>
</dbReference>
<keyword evidence="3" id="KW-0645">Protease</keyword>
<evidence type="ECO:0000313" key="3">
    <source>
        <dbReference type="EMBL" id="NER30722.1"/>
    </source>
</evidence>
<dbReference type="Gene3D" id="3.30.1380.10">
    <property type="match status" value="1"/>
</dbReference>
<name>A0A6B3NJV2_9CYAN</name>
<evidence type="ECO:0000259" key="2">
    <source>
        <dbReference type="Pfam" id="PF02557"/>
    </source>
</evidence>
<feature type="domain" description="Peptidoglycan binding-like" evidence="1">
    <location>
        <begin position="188"/>
        <end position="243"/>
    </location>
</feature>
<dbReference type="InterPro" id="IPR009045">
    <property type="entry name" value="Zn_M74/Hedgehog-like"/>
</dbReference>
<dbReference type="AlphaFoldDB" id="A0A6B3NJV2"/>
<keyword evidence="3" id="KW-0378">Hydrolase</keyword>
<dbReference type="SUPFAM" id="SSF47090">
    <property type="entry name" value="PGBD-like"/>
    <property type="match status" value="1"/>
</dbReference>
<sequence length="245" mass="27176">MNRIVPGILVSFDDLNVNLGSAVWPYLQPPAKRALERAIASAGDKMTITSAYRTIAQQQILYNHYKNRRCNIALAATPSRSNHQSGLALDTPYPTFWGRHLSQYGWRWLGPGDPVHFDYKGSGRRDIRSLSVRAFQRLWNKHNLNDKIAEDGAYGGQTARRLNNSPVEGFGIAIGEFRVLRLSQPYMQGEDVRKVQSALAKTGLSIEVDGFYGPGTVATVKQFQKQKGLTADGIVGPATLEKLAF</sequence>
<dbReference type="InterPro" id="IPR036365">
    <property type="entry name" value="PGBD-like_sf"/>
</dbReference>
<keyword evidence="3" id="KW-0121">Carboxypeptidase</keyword>
<feature type="domain" description="D-alanyl-D-alanine carboxypeptidase-like core" evidence="2">
    <location>
        <begin position="33"/>
        <end position="91"/>
    </location>
</feature>
<dbReference type="CDD" id="cd14814">
    <property type="entry name" value="Peptidase_M15"/>
    <property type="match status" value="1"/>
</dbReference>
<proteinExistence type="predicted"/>
<dbReference type="EMBL" id="JAAHFQ010000629">
    <property type="protein sequence ID" value="NER30722.1"/>
    <property type="molecule type" value="Genomic_DNA"/>
</dbReference>
<reference evidence="3" key="1">
    <citation type="submission" date="2019-11" db="EMBL/GenBank/DDBJ databases">
        <title>Genomic insights into an expanded diversity of filamentous marine cyanobacteria reveals the extraordinary biosynthetic potential of Moorea and Okeania.</title>
        <authorList>
            <person name="Ferreira Leao T."/>
            <person name="Wang M."/>
            <person name="Moss N."/>
            <person name="Da Silva R."/>
            <person name="Sanders J."/>
            <person name="Nurk S."/>
            <person name="Gurevich A."/>
            <person name="Humphrey G."/>
            <person name="Reher R."/>
            <person name="Zhu Q."/>
            <person name="Belda-Ferre P."/>
            <person name="Glukhov E."/>
            <person name="Rex R."/>
            <person name="Dorrestein P.C."/>
            <person name="Knight R."/>
            <person name="Pevzner P."/>
            <person name="Gerwick W.H."/>
            <person name="Gerwick L."/>
        </authorList>
    </citation>
    <scope>NUCLEOTIDE SEQUENCE</scope>
    <source>
        <strain evidence="3">SIO1C4</strain>
    </source>
</reference>
<evidence type="ECO:0000259" key="1">
    <source>
        <dbReference type="Pfam" id="PF01471"/>
    </source>
</evidence>
<dbReference type="GO" id="GO:0006508">
    <property type="term" value="P:proteolysis"/>
    <property type="evidence" value="ECO:0007669"/>
    <property type="project" value="InterPro"/>
</dbReference>
<protein>
    <submittedName>
        <fullName evidence="3">D-alanyl-D-alanine carboxypeptidase</fullName>
    </submittedName>
</protein>